<evidence type="ECO:0000259" key="2">
    <source>
        <dbReference type="PROSITE" id="PS50113"/>
    </source>
</evidence>
<dbReference type="RefSeq" id="WP_154511932.1">
    <property type="nucleotide sequence ID" value="NZ_JAXELC010000027.1"/>
</dbReference>
<keyword evidence="5" id="KW-1185">Reference proteome</keyword>
<feature type="domain" description="PAC" evidence="2">
    <location>
        <begin position="332"/>
        <end position="385"/>
    </location>
</feature>
<dbReference type="Proteomes" id="UP000477488">
    <property type="component" value="Unassembled WGS sequence"/>
</dbReference>
<dbReference type="SUPFAM" id="SSF55073">
    <property type="entry name" value="Nucleotide cyclase"/>
    <property type="match status" value="1"/>
</dbReference>
<dbReference type="InterPro" id="IPR013655">
    <property type="entry name" value="PAS_fold_3"/>
</dbReference>
<dbReference type="AlphaFoldDB" id="A0A6L5XMR7"/>
<feature type="domain" description="PAS" evidence="1">
    <location>
        <begin position="254"/>
        <end position="326"/>
    </location>
</feature>
<dbReference type="SMART" id="SM00267">
    <property type="entry name" value="GGDEF"/>
    <property type="match status" value="1"/>
</dbReference>
<dbReference type="SUPFAM" id="SSF55785">
    <property type="entry name" value="PYP-like sensor domain (PAS domain)"/>
    <property type="match status" value="1"/>
</dbReference>
<dbReference type="PROSITE" id="PS50887">
    <property type="entry name" value="GGDEF"/>
    <property type="match status" value="1"/>
</dbReference>
<dbReference type="Pfam" id="PF08447">
    <property type="entry name" value="PAS_3"/>
    <property type="match status" value="1"/>
</dbReference>
<dbReference type="Pfam" id="PF00990">
    <property type="entry name" value="GGDEF"/>
    <property type="match status" value="1"/>
</dbReference>
<dbReference type="InterPro" id="IPR035965">
    <property type="entry name" value="PAS-like_dom_sf"/>
</dbReference>
<dbReference type="PROSITE" id="PS50113">
    <property type="entry name" value="PAC"/>
    <property type="match status" value="1"/>
</dbReference>
<dbReference type="InterPro" id="IPR000014">
    <property type="entry name" value="PAS"/>
</dbReference>
<dbReference type="CDD" id="cd01949">
    <property type="entry name" value="GGDEF"/>
    <property type="match status" value="1"/>
</dbReference>
<dbReference type="InterPro" id="IPR029787">
    <property type="entry name" value="Nucleotide_cyclase"/>
</dbReference>
<protein>
    <submittedName>
        <fullName evidence="4">Sensor domain-containing diguanylate cyclase</fullName>
    </submittedName>
</protein>
<evidence type="ECO:0000313" key="5">
    <source>
        <dbReference type="Proteomes" id="UP000477488"/>
    </source>
</evidence>
<dbReference type="PROSITE" id="PS50112">
    <property type="entry name" value="PAS"/>
    <property type="match status" value="1"/>
</dbReference>
<feature type="domain" description="GGDEF" evidence="3">
    <location>
        <begin position="414"/>
        <end position="545"/>
    </location>
</feature>
<dbReference type="SMART" id="SM00091">
    <property type="entry name" value="PAS"/>
    <property type="match status" value="2"/>
</dbReference>
<evidence type="ECO:0000259" key="1">
    <source>
        <dbReference type="PROSITE" id="PS50112"/>
    </source>
</evidence>
<dbReference type="InterPro" id="IPR000700">
    <property type="entry name" value="PAS-assoc_C"/>
</dbReference>
<gene>
    <name evidence="4" type="ORF">FYJ44_10690</name>
</gene>
<dbReference type="InterPro" id="IPR000160">
    <property type="entry name" value="GGDEF_dom"/>
</dbReference>
<dbReference type="PANTHER" id="PTHR44757">
    <property type="entry name" value="DIGUANYLATE CYCLASE DGCP"/>
    <property type="match status" value="1"/>
</dbReference>
<proteinExistence type="predicted"/>
<reference evidence="4 5" key="1">
    <citation type="submission" date="2019-09" db="EMBL/GenBank/DDBJ databases">
        <title>In-depth cultivation of the pig gut microbiome towards novel bacterial diversity and tailored functional studies.</title>
        <authorList>
            <person name="Wylensek D."/>
            <person name="Hitch T.C.A."/>
            <person name="Clavel T."/>
        </authorList>
    </citation>
    <scope>NUCLEOTIDE SEQUENCE [LARGE SCALE GENOMIC DNA]</scope>
    <source>
        <strain evidence="4 5">PG-178-WT-4</strain>
    </source>
</reference>
<dbReference type="InterPro" id="IPR043128">
    <property type="entry name" value="Rev_trsase/Diguanyl_cyclase"/>
</dbReference>
<dbReference type="Gene3D" id="3.30.70.270">
    <property type="match status" value="1"/>
</dbReference>
<dbReference type="PANTHER" id="PTHR44757:SF2">
    <property type="entry name" value="BIOFILM ARCHITECTURE MAINTENANCE PROTEIN MBAA"/>
    <property type="match status" value="1"/>
</dbReference>
<dbReference type="Gene3D" id="3.30.450.20">
    <property type="entry name" value="PAS domain"/>
    <property type="match status" value="2"/>
</dbReference>
<dbReference type="EMBL" id="VUMH01000011">
    <property type="protein sequence ID" value="MSS28488.1"/>
    <property type="molecule type" value="Genomic_DNA"/>
</dbReference>
<dbReference type="NCBIfam" id="TIGR00254">
    <property type="entry name" value="GGDEF"/>
    <property type="match status" value="1"/>
</dbReference>
<dbReference type="CDD" id="cd00130">
    <property type="entry name" value="PAS"/>
    <property type="match status" value="1"/>
</dbReference>
<accession>A0A6L5XMR7</accession>
<organism evidence="4 5">
    <name type="scientific">Desulfovibrio porci</name>
    <dbReference type="NCBI Taxonomy" id="2605782"/>
    <lineage>
        <taxon>Bacteria</taxon>
        <taxon>Pseudomonadati</taxon>
        <taxon>Thermodesulfobacteriota</taxon>
        <taxon>Desulfovibrionia</taxon>
        <taxon>Desulfovibrionales</taxon>
        <taxon>Desulfovibrionaceae</taxon>
        <taxon>Desulfovibrio</taxon>
    </lineage>
</organism>
<sequence length="565" mass="62744">MSTHPATCLIPLTSSEPLWEWDIVSDTLFLSLGACSLLRLPEPPTRMADFLGHIPPHALPRLNELREGVLSGMTGSSLECDYPFSNLWLQEQLLVLARCENGRATRVMGRYTVAPAPADKADAAAGARQNGLPDVGVWIYSITSKSVWRDSTCAALLGAPAPEGCSIGYDSRLSNIHPADKKALAQRYRLLIEQKSQGDTRDDIIKVLLGNGRYARMLLRGSVLERDDLGRATLLAGTLQRAESAQPFAARIPRDGRLYYALDAVGDGLWDWDLQNDLMYYSPRYLAMLGYTQEEFPPTVDSWKEKIHPDDYEKIINSHLTVIASPRYGDSIECTYRMRRANGGWAWLFGRGCVTQRDADGRARHLVGFITNITTVQNERDKLEELVKNDVLTGLRSRAYCNLEAERIERNGIRPVCVISGDITGLKMINDNLGHAAGDEVLAEAAALLRKPLRLTDCVARMGGDEFVVLLPGCTPDKGRERLEAIEACFADRNRRSDRLPILAAFGLAFSESPDVPLAKVMVQADTLMLRRKKARRKAAQREIKIWIEARTGENVGADDRLPGN</sequence>
<name>A0A6L5XMR7_9BACT</name>
<dbReference type="InterPro" id="IPR052155">
    <property type="entry name" value="Biofilm_reg_signaling"/>
</dbReference>
<evidence type="ECO:0000313" key="4">
    <source>
        <dbReference type="EMBL" id="MSS28488.1"/>
    </source>
</evidence>
<evidence type="ECO:0000259" key="3">
    <source>
        <dbReference type="PROSITE" id="PS50887"/>
    </source>
</evidence>
<comment type="caution">
    <text evidence="4">The sequence shown here is derived from an EMBL/GenBank/DDBJ whole genome shotgun (WGS) entry which is preliminary data.</text>
</comment>